<keyword evidence="5" id="KW-0132">Cell division</keyword>
<dbReference type="AlphaFoldDB" id="A0A2S5CQU1"/>
<dbReference type="Pfam" id="PF04052">
    <property type="entry name" value="TolB_N"/>
    <property type="match status" value="1"/>
</dbReference>
<evidence type="ECO:0000256" key="5">
    <source>
        <dbReference type="HAMAP-Rule" id="MF_00671"/>
    </source>
</evidence>
<feature type="domain" description="TolB N-terminal" evidence="6">
    <location>
        <begin position="24"/>
        <end position="124"/>
    </location>
</feature>
<protein>
    <recommendedName>
        <fullName evidence="5">Tol-Pal system protein TolB</fullName>
    </recommendedName>
</protein>
<dbReference type="SUPFAM" id="SSF52964">
    <property type="entry name" value="TolB, N-terminal domain"/>
    <property type="match status" value="1"/>
</dbReference>
<dbReference type="SUPFAM" id="SSF69304">
    <property type="entry name" value="Tricorn protease N-terminal domain"/>
    <property type="match status" value="1"/>
</dbReference>
<comment type="similarity">
    <text evidence="2 5">Belongs to the TolB family.</text>
</comment>
<evidence type="ECO:0000256" key="4">
    <source>
        <dbReference type="ARBA" id="ARBA00022764"/>
    </source>
</evidence>
<reference evidence="7 8" key="1">
    <citation type="submission" date="2017-11" db="EMBL/GenBank/DDBJ databases">
        <title>Draft Genome Sequence of Methylobacter psychrotolerans Sph1T, an Obligate Methanotroph from Low-Temperature Environments.</title>
        <authorList>
            <person name="Oshkin I.Y."/>
            <person name="Miroshnikov K."/>
            <person name="Belova S.E."/>
            <person name="Korzhenkov A."/>
            <person name="Toshchakov S.V."/>
            <person name="Dedysh S.N."/>
        </authorList>
    </citation>
    <scope>NUCLEOTIDE SEQUENCE [LARGE SCALE GENOMIC DNA]</scope>
    <source>
        <strain evidence="7 8">Sph1</strain>
    </source>
</reference>
<comment type="function">
    <text evidence="5">Part of the Tol-Pal system, which plays a role in outer membrane invagination during cell division and is important for maintaining outer membrane integrity.</text>
</comment>
<comment type="caution">
    <text evidence="7">The sequence shown here is derived from an EMBL/GenBank/DDBJ whole genome shotgun (WGS) entry which is preliminary data.</text>
</comment>
<evidence type="ECO:0000256" key="1">
    <source>
        <dbReference type="ARBA" id="ARBA00004418"/>
    </source>
</evidence>
<dbReference type="GO" id="GO:0042597">
    <property type="term" value="C:periplasmic space"/>
    <property type="evidence" value="ECO:0007669"/>
    <property type="project" value="UniProtKB-SubCell"/>
</dbReference>
<dbReference type="GO" id="GO:0051301">
    <property type="term" value="P:cell division"/>
    <property type="evidence" value="ECO:0007669"/>
    <property type="project" value="UniProtKB-UniRule"/>
</dbReference>
<dbReference type="Proteomes" id="UP000237423">
    <property type="component" value="Unassembled WGS sequence"/>
</dbReference>
<dbReference type="Gene3D" id="2.120.10.30">
    <property type="entry name" value="TolB, C-terminal domain"/>
    <property type="match status" value="1"/>
</dbReference>
<evidence type="ECO:0000256" key="2">
    <source>
        <dbReference type="ARBA" id="ARBA00009820"/>
    </source>
</evidence>
<comment type="subcellular location">
    <subcellularLocation>
        <location evidence="1 5">Periplasm</location>
    </subcellularLocation>
</comment>
<proteinExistence type="inferred from homology"/>
<dbReference type="RefSeq" id="WP_103973585.1">
    <property type="nucleotide sequence ID" value="NZ_PGFZ01000001.1"/>
</dbReference>
<keyword evidence="3 5" id="KW-0732">Signal</keyword>
<gene>
    <name evidence="7" type="primary">tolB_1</name>
    <name evidence="5" type="synonym">tolB</name>
    <name evidence="7" type="ORF">AADEFJLK_00218</name>
</gene>
<evidence type="ECO:0000313" key="8">
    <source>
        <dbReference type="Proteomes" id="UP000237423"/>
    </source>
</evidence>
<keyword evidence="5" id="KW-0131">Cell cycle</keyword>
<evidence type="ECO:0000256" key="3">
    <source>
        <dbReference type="ARBA" id="ARBA00022729"/>
    </source>
</evidence>
<evidence type="ECO:0000259" key="6">
    <source>
        <dbReference type="Pfam" id="PF04052"/>
    </source>
</evidence>
<sequence precursor="true">MTFLKNLALLALCSLSISTSYAALTIEVTGGTESALPVAVVPFAATAAPVDISSIVNADLERSGYFKMMAQQNMQSLPNSAAQVNYKEWQSLMQDYLVVGKVNNNGGQYDVQFQLLNVNKGGQMLGYKMSSSANDLRRTAHHISDLIFEKLTGKKSVFSGRIAYITSGGKQNHQLQVADADGFNPQTVASSREPLMSPAWSPDGKRLAYVSFERHSAAIYIQTLASGQRERVAEFPGINGAPSWSPDGTRLALTLSKDGSPDIFVLDLGSRSLTRLSKSTAIDTEPTWSPDGSAVVFTSDRGGKPQLYMVSSRGGDEKRITFSGDYNARASFSPDGRSLAMVHGGKGGYRIAVMDMASRGINVLTAGPSDESPSFAPNGTMILYASKKGGAGFLSAVSVDGKMQQKLQFTNGEVREPAWSPQ</sequence>
<accession>A0A2S5CQU1</accession>
<dbReference type="InterPro" id="IPR011042">
    <property type="entry name" value="6-blade_b-propeller_TolB-like"/>
</dbReference>
<comment type="subunit">
    <text evidence="5">The Tol-Pal system is composed of five core proteins: the inner membrane proteins TolA, TolQ and TolR, the periplasmic protein TolB and the outer membrane protein Pal. They form a network linking the inner and outer membranes and the peptidoglycan layer.</text>
</comment>
<evidence type="ECO:0000313" key="7">
    <source>
        <dbReference type="EMBL" id="POZ53201.1"/>
    </source>
</evidence>
<dbReference type="Gene3D" id="3.40.50.10070">
    <property type="entry name" value="TolB, N-terminal domain"/>
    <property type="match status" value="1"/>
</dbReference>
<dbReference type="InterPro" id="IPR011659">
    <property type="entry name" value="WD40"/>
</dbReference>
<dbReference type="HAMAP" id="MF_00671">
    <property type="entry name" value="TolB"/>
    <property type="match status" value="1"/>
</dbReference>
<organism evidence="7 8">
    <name type="scientific">Methylovulum psychrotolerans</name>
    <dbReference type="NCBI Taxonomy" id="1704499"/>
    <lineage>
        <taxon>Bacteria</taxon>
        <taxon>Pseudomonadati</taxon>
        <taxon>Pseudomonadota</taxon>
        <taxon>Gammaproteobacteria</taxon>
        <taxon>Methylococcales</taxon>
        <taxon>Methylococcaceae</taxon>
        <taxon>Methylovulum</taxon>
    </lineage>
</organism>
<dbReference type="Pfam" id="PF07676">
    <property type="entry name" value="PD40"/>
    <property type="match status" value="5"/>
</dbReference>
<keyword evidence="4 5" id="KW-0574">Periplasm</keyword>
<feature type="chain" id="PRO_5015793738" description="Tol-Pal system protein TolB" evidence="5">
    <location>
        <begin position="23"/>
        <end position="422"/>
    </location>
</feature>
<feature type="signal peptide" evidence="5">
    <location>
        <begin position="1"/>
        <end position="22"/>
    </location>
</feature>
<dbReference type="InterPro" id="IPR007195">
    <property type="entry name" value="TolB_N"/>
</dbReference>
<name>A0A2S5CQU1_9GAMM</name>
<dbReference type="EMBL" id="PGFZ01000001">
    <property type="protein sequence ID" value="POZ53201.1"/>
    <property type="molecule type" value="Genomic_DNA"/>
</dbReference>
<dbReference type="InterPro" id="IPR014167">
    <property type="entry name" value="Tol-Pal_TolB"/>
</dbReference>
<dbReference type="PANTHER" id="PTHR36842:SF1">
    <property type="entry name" value="PROTEIN TOLB"/>
    <property type="match status" value="1"/>
</dbReference>
<dbReference type="NCBIfam" id="TIGR02800">
    <property type="entry name" value="propeller_TolB"/>
    <property type="match status" value="1"/>
</dbReference>
<dbReference type="GO" id="GO:0017038">
    <property type="term" value="P:protein import"/>
    <property type="evidence" value="ECO:0007669"/>
    <property type="project" value="InterPro"/>
</dbReference>
<dbReference type="PANTHER" id="PTHR36842">
    <property type="entry name" value="PROTEIN TOLB HOMOLOG"/>
    <property type="match status" value="1"/>
</dbReference>